<dbReference type="PANTHER" id="PTHR14453:SF67">
    <property type="entry name" value="POLY [ADP-RIBOSE] POLYMERASE"/>
    <property type="match status" value="1"/>
</dbReference>
<dbReference type="Gene3D" id="3.40.220.10">
    <property type="entry name" value="Leucine Aminopeptidase, subunit E, domain 1"/>
    <property type="match status" value="1"/>
</dbReference>
<evidence type="ECO:0000313" key="10">
    <source>
        <dbReference type="Proteomes" id="UP000663870"/>
    </source>
</evidence>
<evidence type="ECO:0000313" key="8">
    <source>
        <dbReference type="EMBL" id="CAF1185955.1"/>
    </source>
</evidence>
<keyword evidence="5" id="KW-0539">Nucleus</keyword>
<evidence type="ECO:0000313" key="9">
    <source>
        <dbReference type="EMBL" id="CAF1449078.1"/>
    </source>
</evidence>
<comment type="caution">
    <text evidence="9">The sequence shown here is derived from an EMBL/GenBank/DDBJ whole genome shotgun (WGS) entry which is preliminary data.</text>
</comment>
<feature type="compositionally biased region" description="Polar residues" evidence="6">
    <location>
        <begin position="157"/>
        <end position="187"/>
    </location>
</feature>
<evidence type="ECO:0000256" key="2">
    <source>
        <dbReference type="ARBA" id="ARBA00022676"/>
    </source>
</evidence>
<dbReference type="EMBL" id="CAJNOL010002006">
    <property type="protein sequence ID" value="CAF1449078.1"/>
    <property type="molecule type" value="Genomic_DNA"/>
</dbReference>
<dbReference type="Proteomes" id="UP000663870">
    <property type="component" value="Unassembled WGS sequence"/>
</dbReference>
<dbReference type="SUPFAM" id="SSF52949">
    <property type="entry name" value="Macro domain-like"/>
    <property type="match status" value="1"/>
</dbReference>
<dbReference type="PROSITE" id="PS51154">
    <property type="entry name" value="MACRO"/>
    <property type="match status" value="1"/>
</dbReference>
<dbReference type="GO" id="GO:0003714">
    <property type="term" value="F:transcription corepressor activity"/>
    <property type="evidence" value="ECO:0007669"/>
    <property type="project" value="TreeGrafter"/>
</dbReference>
<dbReference type="InterPro" id="IPR002589">
    <property type="entry name" value="Macro_dom"/>
</dbReference>
<keyword evidence="2" id="KW-0328">Glycosyltransferase</keyword>
<feature type="domain" description="Macro" evidence="7">
    <location>
        <begin position="457"/>
        <end position="629"/>
    </location>
</feature>
<evidence type="ECO:0000256" key="5">
    <source>
        <dbReference type="ARBA" id="ARBA00023242"/>
    </source>
</evidence>
<feature type="compositionally biased region" description="Low complexity" evidence="6">
    <location>
        <begin position="145"/>
        <end position="156"/>
    </location>
</feature>
<dbReference type="InterPro" id="IPR043472">
    <property type="entry name" value="Macro_dom-like"/>
</dbReference>
<evidence type="ECO:0000259" key="7">
    <source>
        <dbReference type="PROSITE" id="PS51154"/>
    </source>
</evidence>
<dbReference type="Proteomes" id="UP000663854">
    <property type="component" value="Unassembled WGS sequence"/>
</dbReference>
<dbReference type="GO" id="GO:0016757">
    <property type="term" value="F:glycosyltransferase activity"/>
    <property type="evidence" value="ECO:0007669"/>
    <property type="project" value="UniProtKB-KW"/>
</dbReference>
<sequence>MAAKYPSNEIDLRLCSIYQQNSGSCPSLSCNNLHVCRDYLLNSKCLKLNLNGRCSHSHSLFTLHNRIILDRMPKLSVQNGDEFDRVAQLIRTSESNSSEMVSHSVGRLSISDDNHEIELKSGTSTITSGRDDAKLLLYNSAPEPSSSLYNNQSSKSTFTSLPGHATSSDRSSLIKNTKTPVSPRLSTLTEPSVSKTMRSITPDFSLYPTSEIASRSLNLREKDFEQPRKTDRKISTTMSLSTFKPEYKGKFTHNDLSKSFSEIDERLRTSPIATTTASGNRKTKRVHFHYELGQEDSTSSTFNPRDQIKNLTQTKYISNKYIKDEQLSYILGPGRHLMENEGCQILPSGYRRLTNNDQEKQIEKKLDKLLLTKLKSDLVLLNNNELALMIPTSAAEKLFEENQIHCGIISEPCTISLDIEVIRPARNDLTQSMSAASSNIIPPRTPMRQDQPYLLSSDGKLRIQSTNSSIGVVYDDISQVQVDMMVCVTTSGTLLKSVLSRAGPSIESEYRKMQHSTDDIILGGGSTKARQIICAAWKLEVHTSDISKIQKSLSNLVKRCLDHAVQRKMRSISFPPIGTGMIGLDPNKVCESMIMTAIEHLNKCTMDVLFVIYPSTKSDHNQNTYQIFRAYLANFCQQNGSKKVDISSATDVSQSRSIPVDTSQYIRRTLECKQIRTVSADLPNIVDYHKELLKLLKGLINETTYDLSLVQKPFVDQVEHLVDVCLKYHVLPRIDFSKNKLILRGDRESCSQCFANLRQERLIHKYYIYKTGNISNEIKLNTYESMKIDEAFSVDKSKIRIERDNNIIFDIDLKTSQVEIYDDEKPARLDRKPLNADSKIVPPSTWLHTSLMIQTFSISHLQFNSIECIRVFERSMPKSEWLMLFKIGHYMFTMLEKNIKMIYYFFHGCPFSSVQSIIHYGLHSNRDGQESLIRLTSVASSTHIYDTRRSTDGKYYMFAVQLSSKKISDQDCICLSNEDAHLALPTYLIVYHRNKIN</sequence>
<evidence type="ECO:0000256" key="6">
    <source>
        <dbReference type="SAM" id="MobiDB-lite"/>
    </source>
</evidence>
<comment type="subcellular location">
    <subcellularLocation>
        <location evidence="1">Nucleus</location>
    </subcellularLocation>
</comment>
<keyword evidence="10" id="KW-1185">Reference proteome</keyword>
<reference evidence="9" key="1">
    <citation type="submission" date="2021-02" db="EMBL/GenBank/DDBJ databases">
        <authorList>
            <person name="Nowell W R."/>
        </authorList>
    </citation>
    <scope>NUCLEOTIDE SEQUENCE</scope>
</reference>
<dbReference type="AlphaFoldDB" id="A0A815PH61"/>
<evidence type="ECO:0000256" key="3">
    <source>
        <dbReference type="ARBA" id="ARBA00022679"/>
    </source>
</evidence>
<gene>
    <name evidence="9" type="ORF">JXQ802_LOCUS37478</name>
    <name evidence="8" type="ORF">PYM288_LOCUS24071</name>
</gene>
<organism evidence="9 10">
    <name type="scientific">Rotaria sordida</name>
    <dbReference type="NCBI Taxonomy" id="392033"/>
    <lineage>
        <taxon>Eukaryota</taxon>
        <taxon>Metazoa</taxon>
        <taxon>Spiralia</taxon>
        <taxon>Gnathifera</taxon>
        <taxon>Rotifera</taxon>
        <taxon>Eurotatoria</taxon>
        <taxon>Bdelloidea</taxon>
        <taxon>Philodinida</taxon>
        <taxon>Philodinidae</taxon>
        <taxon>Rotaria</taxon>
    </lineage>
</organism>
<dbReference type="InterPro" id="IPR052056">
    <property type="entry name" value="Mono-ARTD/PARP"/>
</dbReference>
<dbReference type="Pfam" id="PF01661">
    <property type="entry name" value="Macro"/>
    <property type="match status" value="1"/>
</dbReference>
<proteinExistence type="predicted"/>
<accession>A0A815PH61</accession>
<protein>
    <recommendedName>
        <fullName evidence="7">Macro domain-containing protein</fullName>
    </recommendedName>
</protein>
<name>A0A815PH61_9BILA</name>
<dbReference type="EMBL" id="CAJNOH010001178">
    <property type="protein sequence ID" value="CAF1185955.1"/>
    <property type="molecule type" value="Genomic_DNA"/>
</dbReference>
<dbReference type="GO" id="GO:0005634">
    <property type="term" value="C:nucleus"/>
    <property type="evidence" value="ECO:0007669"/>
    <property type="project" value="UniProtKB-SubCell"/>
</dbReference>
<keyword evidence="4" id="KW-0520">NAD</keyword>
<dbReference type="GO" id="GO:0010629">
    <property type="term" value="P:negative regulation of gene expression"/>
    <property type="evidence" value="ECO:0007669"/>
    <property type="project" value="TreeGrafter"/>
</dbReference>
<dbReference type="PANTHER" id="PTHR14453">
    <property type="entry name" value="PARP/ZINC FINGER CCCH TYPE DOMAIN CONTAINING PROTEIN"/>
    <property type="match status" value="1"/>
</dbReference>
<keyword evidence="3" id="KW-0808">Transferase</keyword>
<evidence type="ECO:0000256" key="4">
    <source>
        <dbReference type="ARBA" id="ARBA00023027"/>
    </source>
</evidence>
<dbReference type="GO" id="GO:0005737">
    <property type="term" value="C:cytoplasm"/>
    <property type="evidence" value="ECO:0007669"/>
    <property type="project" value="TreeGrafter"/>
</dbReference>
<evidence type="ECO:0000256" key="1">
    <source>
        <dbReference type="ARBA" id="ARBA00004123"/>
    </source>
</evidence>
<feature type="region of interest" description="Disordered" evidence="6">
    <location>
        <begin position="144"/>
        <end position="187"/>
    </location>
</feature>